<reference evidence="1" key="1">
    <citation type="submission" date="2023-06" db="EMBL/GenBank/DDBJ databases">
        <title>Genome-scale phylogeny and comparative genomics of the fungal order Sordariales.</title>
        <authorList>
            <consortium name="Lawrence Berkeley National Laboratory"/>
            <person name="Hensen N."/>
            <person name="Bonometti L."/>
            <person name="Westerberg I."/>
            <person name="Brannstrom I.O."/>
            <person name="Guillou S."/>
            <person name="Cros-Aarteil S."/>
            <person name="Calhoun S."/>
            <person name="Haridas S."/>
            <person name="Kuo A."/>
            <person name="Mondo S."/>
            <person name="Pangilinan J."/>
            <person name="Riley R."/>
            <person name="LaButti K."/>
            <person name="Andreopoulos B."/>
            <person name="Lipzen A."/>
            <person name="Chen C."/>
            <person name="Yanf M."/>
            <person name="Daum C."/>
            <person name="Ng V."/>
            <person name="Clum A."/>
            <person name="Steindorff A."/>
            <person name="Ohm R."/>
            <person name="Martin F."/>
            <person name="Silar P."/>
            <person name="Natvig D."/>
            <person name="Lalanne C."/>
            <person name="Gautier V."/>
            <person name="Ament-velasquez S.L."/>
            <person name="Kruys A."/>
            <person name="Hutchinson M.I."/>
            <person name="Powell A.J."/>
            <person name="Barry K."/>
            <person name="Miller A.N."/>
            <person name="Grigoriev I.V."/>
            <person name="Debuchy R."/>
            <person name="Gladieux P."/>
            <person name="Thoren M.H."/>
            <person name="Johannesson H."/>
        </authorList>
    </citation>
    <scope>NUCLEOTIDE SEQUENCE</scope>
    <source>
        <strain evidence="1">SMH3187-1</strain>
    </source>
</reference>
<proteinExistence type="predicted"/>
<evidence type="ECO:0000313" key="1">
    <source>
        <dbReference type="EMBL" id="KAK0754642.1"/>
    </source>
</evidence>
<dbReference type="Proteomes" id="UP001172155">
    <property type="component" value="Unassembled WGS sequence"/>
</dbReference>
<evidence type="ECO:0000313" key="2">
    <source>
        <dbReference type="Proteomes" id="UP001172155"/>
    </source>
</evidence>
<dbReference type="EMBL" id="JAUKUD010000001">
    <property type="protein sequence ID" value="KAK0754642.1"/>
    <property type="molecule type" value="Genomic_DNA"/>
</dbReference>
<sequence>MSGANSWLARQRKSDLVELAQTVGLKDFDDLRKSDLELRLDEFIAEHSTQFQSDPKFSSYFSSRARTAGSPVKREAPELKVSRRRTIKAVEEPTADEDEPTQASRAVTTIARTPARALSLASRIPLPATPAEMASAVDRGTVAVRERVTSLYQESGITEATQATRESLSTVSAILLSVATFELYYLRPELLPDRYAFTIPALKLLGTPEYPVLVPDAFALLTSAFWKPALTWLLTSLLLPSLFGYFFNLSAAHAHSSSGRGRPARVSQPEYAVDPLLFSVTKALATYVVYAQGVTLWGWIDPTAVARINSALYSGWKGALVGTAVTGLASVYDAVLKK</sequence>
<name>A0AA40FBM4_9PEZI</name>
<dbReference type="InterPro" id="IPR038872">
    <property type="entry name" value="Put_GTT3"/>
</dbReference>
<dbReference type="PANTHER" id="PTHR41807">
    <property type="entry name" value="GLUTATHIONE TRANSFERASE 3"/>
    <property type="match status" value="1"/>
</dbReference>
<organism evidence="1 2">
    <name type="scientific">Schizothecium vesticola</name>
    <dbReference type="NCBI Taxonomy" id="314040"/>
    <lineage>
        <taxon>Eukaryota</taxon>
        <taxon>Fungi</taxon>
        <taxon>Dikarya</taxon>
        <taxon>Ascomycota</taxon>
        <taxon>Pezizomycotina</taxon>
        <taxon>Sordariomycetes</taxon>
        <taxon>Sordariomycetidae</taxon>
        <taxon>Sordariales</taxon>
        <taxon>Schizotheciaceae</taxon>
        <taxon>Schizothecium</taxon>
    </lineage>
</organism>
<accession>A0AA40FBM4</accession>
<dbReference type="GO" id="GO:0016020">
    <property type="term" value="C:membrane"/>
    <property type="evidence" value="ECO:0007669"/>
    <property type="project" value="TreeGrafter"/>
</dbReference>
<dbReference type="PANTHER" id="PTHR41807:SF1">
    <property type="entry name" value="GLUTATHIONE TRANSFERASE 3"/>
    <property type="match status" value="1"/>
</dbReference>
<comment type="caution">
    <text evidence="1">The sequence shown here is derived from an EMBL/GenBank/DDBJ whole genome shotgun (WGS) entry which is preliminary data.</text>
</comment>
<protein>
    <submittedName>
        <fullName evidence="1">Uncharacterized protein</fullName>
    </submittedName>
</protein>
<gene>
    <name evidence="1" type="ORF">B0T18DRAFT_41047</name>
</gene>
<dbReference type="AlphaFoldDB" id="A0AA40FBM4"/>
<keyword evidence="2" id="KW-1185">Reference proteome</keyword>